<accession>A0A812QIT8</accession>
<dbReference type="OrthoDB" id="415230at2759"/>
<protein>
    <submittedName>
        <fullName evidence="1">Uncharacterized protein</fullName>
    </submittedName>
</protein>
<dbReference type="Proteomes" id="UP000604046">
    <property type="component" value="Unassembled WGS sequence"/>
</dbReference>
<reference evidence="1" key="1">
    <citation type="submission" date="2021-02" db="EMBL/GenBank/DDBJ databases">
        <authorList>
            <person name="Dougan E. K."/>
            <person name="Rhodes N."/>
            <person name="Thang M."/>
            <person name="Chan C."/>
        </authorList>
    </citation>
    <scope>NUCLEOTIDE SEQUENCE</scope>
</reference>
<dbReference type="EMBL" id="CAJNDS010002222">
    <property type="protein sequence ID" value="CAE7380144.1"/>
    <property type="molecule type" value="Genomic_DNA"/>
</dbReference>
<sequence>MSDSRAHGFLCLAFGPAQSYAVVPRSDSFTSFWQGELAGWIFEGGRSVEYVAFSGIDGYYVRYEDGSSAWSLHPGLGKLIKKEGVKWIVFGPDSYVFLSKSGVLHWWNVPDALEERLESLSSSDHLVSVGLGQSSPYVAIFQTDYIWGGNVPYNTSAAYWTSGLNSYFDTMVQCDEMLSPLGIFYTHDSISANFTDGRSIYDAARDLNNGNMAITDMPMMEVFKHAGCYFSRSNRRLWAFRNPGVTQAPVRIVEPPSDVSNLTKLKEIYVRYKNQ</sequence>
<name>A0A812QIT8_9DINO</name>
<dbReference type="AlphaFoldDB" id="A0A812QIT8"/>
<gene>
    <name evidence="1" type="ORF">SNAT2548_LOCUS20753</name>
</gene>
<keyword evidence="2" id="KW-1185">Reference proteome</keyword>
<evidence type="ECO:0000313" key="1">
    <source>
        <dbReference type="EMBL" id="CAE7380144.1"/>
    </source>
</evidence>
<proteinExistence type="predicted"/>
<organism evidence="1 2">
    <name type="scientific">Symbiodinium natans</name>
    <dbReference type="NCBI Taxonomy" id="878477"/>
    <lineage>
        <taxon>Eukaryota</taxon>
        <taxon>Sar</taxon>
        <taxon>Alveolata</taxon>
        <taxon>Dinophyceae</taxon>
        <taxon>Suessiales</taxon>
        <taxon>Symbiodiniaceae</taxon>
        <taxon>Symbiodinium</taxon>
    </lineage>
</organism>
<evidence type="ECO:0000313" key="2">
    <source>
        <dbReference type="Proteomes" id="UP000604046"/>
    </source>
</evidence>
<comment type="caution">
    <text evidence="1">The sequence shown here is derived from an EMBL/GenBank/DDBJ whole genome shotgun (WGS) entry which is preliminary data.</text>
</comment>